<dbReference type="KEGG" id="cyj:Cyan7822_6676"/>
<dbReference type="EMBL" id="CP002202">
    <property type="protein sequence ID" value="ADN18625.1"/>
    <property type="molecule type" value="Genomic_DNA"/>
</dbReference>
<geneLocation type="plasmid" evidence="3 4">
    <name>Cy782204</name>
</geneLocation>
<evidence type="ECO:0000313" key="3">
    <source>
        <dbReference type="EMBL" id="ADN18625.1"/>
    </source>
</evidence>
<organism evidence="3 4">
    <name type="scientific">Gloeothece verrucosa (strain PCC 7822)</name>
    <name type="common">Cyanothece sp. (strain PCC 7822)</name>
    <dbReference type="NCBI Taxonomy" id="497965"/>
    <lineage>
        <taxon>Bacteria</taxon>
        <taxon>Bacillati</taxon>
        <taxon>Cyanobacteriota</taxon>
        <taxon>Cyanophyceae</taxon>
        <taxon>Oscillatoriophycideae</taxon>
        <taxon>Chroococcales</taxon>
        <taxon>Aphanothecaceae</taxon>
        <taxon>Gloeothece</taxon>
        <taxon>Gloeothece verrucosa</taxon>
    </lineage>
</organism>
<dbReference type="Proteomes" id="UP000008206">
    <property type="component" value="Plasmid Cy782204"/>
</dbReference>
<accession>E0UNU5</accession>
<feature type="coiled-coil region" evidence="1">
    <location>
        <begin position="91"/>
        <end position="121"/>
    </location>
</feature>
<dbReference type="eggNOG" id="COG2319">
    <property type="taxonomic scope" value="Bacteria"/>
</dbReference>
<keyword evidence="2" id="KW-0472">Membrane</keyword>
<dbReference type="AlphaFoldDB" id="E0UNU5"/>
<evidence type="ECO:0000256" key="2">
    <source>
        <dbReference type="SAM" id="Phobius"/>
    </source>
</evidence>
<reference evidence="4" key="1">
    <citation type="journal article" date="2011" name="MBio">
        <title>Novel metabolic attributes of the genus Cyanothece, comprising a group of unicellular nitrogen-fixing Cyanobacteria.</title>
        <authorList>
            <person name="Bandyopadhyay A."/>
            <person name="Elvitigala T."/>
            <person name="Welsh E."/>
            <person name="Stockel J."/>
            <person name="Liberton M."/>
            <person name="Min H."/>
            <person name="Sherman L.A."/>
            <person name="Pakrasi H.B."/>
        </authorList>
    </citation>
    <scope>NUCLEOTIDE SEQUENCE [LARGE SCALE GENOMIC DNA]</scope>
    <source>
        <strain evidence="4">PCC 7822</strain>
        <plasmid evidence="4">Cy782204</plasmid>
    </source>
</reference>
<evidence type="ECO:0000313" key="4">
    <source>
        <dbReference type="Proteomes" id="UP000008206"/>
    </source>
</evidence>
<evidence type="ECO:0000256" key="1">
    <source>
        <dbReference type="SAM" id="Coils"/>
    </source>
</evidence>
<keyword evidence="3" id="KW-0614">Plasmid</keyword>
<proteinExistence type="predicted"/>
<keyword evidence="2" id="KW-1133">Transmembrane helix</keyword>
<keyword evidence="4" id="KW-1185">Reference proteome</keyword>
<protein>
    <submittedName>
        <fullName evidence="3">Uncharacterized protein</fullName>
    </submittedName>
</protein>
<feature type="transmembrane region" description="Helical" evidence="2">
    <location>
        <begin position="200"/>
        <end position="218"/>
    </location>
</feature>
<gene>
    <name evidence="3" type="ordered locus">Cyan7822_6676</name>
</gene>
<dbReference type="HOGENOM" id="CLU_609319_0_0_3"/>
<sequence length="449" mass="52837">MMRSNRGKYWLILGLFFFSFDGYLCYNYISLAEKKETVVNEKKLKGDEHLLLEKMEQLNISYSAFERSLNKFIDDLDKVNRKELSPNDVDYQNPREKLEQLKRATEQLREQLAANNHQEIDLIIQIIEKKLDPFFQLLGNKIDVKHLYKVQIFLNIPGRLNTNQQLNKAIIYLSNQNKDLKKHLKKANQTLDPSPIKGEVIIVILLTFWIFIFILIIIKDKILTRLYQYQSEENLFDKPELIEKHIEESIQGIDGLINQPFLPDNEAKYNEELENIKKSIEQIKAEIYQAQNILLLPPVEEFTAESIPQPPKLIPAKNEEFTLLYEELVLSYNQNPNFYAPNALRVSQTDETIINPNYERQKKPRLSLQTNGMYWLIPVKNVTYLVPIKTLKLNENNFQFFEELFICFGYQPDFSKRFKLLKPAVIRASGEEWELTEKGVLQFESGEYA</sequence>
<feature type="coiled-coil region" evidence="1">
    <location>
        <begin position="266"/>
        <end position="293"/>
    </location>
</feature>
<keyword evidence="2" id="KW-0812">Transmembrane</keyword>
<dbReference type="OrthoDB" id="518222at2"/>
<dbReference type="RefSeq" id="WP_013325747.1">
    <property type="nucleotide sequence ID" value="NC_014503.1"/>
</dbReference>
<keyword evidence="1" id="KW-0175">Coiled coil</keyword>
<name>E0UNU5_GLOV7</name>